<dbReference type="SUPFAM" id="SSF49899">
    <property type="entry name" value="Concanavalin A-like lectins/glucanases"/>
    <property type="match status" value="1"/>
</dbReference>
<dbReference type="OrthoDB" id="678957at2759"/>
<dbReference type="InterPro" id="IPR013320">
    <property type="entry name" value="ConA-like_dom_sf"/>
</dbReference>
<name>A0A5J9T4U1_9POAL</name>
<evidence type="ECO:0000313" key="3">
    <source>
        <dbReference type="Proteomes" id="UP000324897"/>
    </source>
</evidence>
<dbReference type="Proteomes" id="UP000324897">
    <property type="component" value="Unassembled WGS sequence"/>
</dbReference>
<dbReference type="InterPro" id="IPR050551">
    <property type="entry name" value="Fructan_Metab_Enzymes"/>
</dbReference>
<organism evidence="2 3">
    <name type="scientific">Eragrostis curvula</name>
    <name type="common">weeping love grass</name>
    <dbReference type="NCBI Taxonomy" id="38414"/>
    <lineage>
        <taxon>Eukaryota</taxon>
        <taxon>Viridiplantae</taxon>
        <taxon>Streptophyta</taxon>
        <taxon>Embryophyta</taxon>
        <taxon>Tracheophyta</taxon>
        <taxon>Spermatophyta</taxon>
        <taxon>Magnoliopsida</taxon>
        <taxon>Liliopsida</taxon>
        <taxon>Poales</taxon>
        <taxon>Poaceae</taxon>
        <taxon>PACMAD clade</taxon>
        <taxon>Chloridoideae</taxon>
        <taxon>Eragrostideae</taxon>
        <taxon>Eragrostidinae</taxon>
        <taxon>Eragrostis</taxon>
    </lineage>
</organism>
<keyword evidence="3" id="KW-1185">Reference proteome</keyword>
<evidence type="ECO:0000313" key="2">
    <source>
        <dbReference type="EMBL" id="TVU06423.1"/>
    </source>
</evidence>
<dbReference type="Pfam" id="PF08244">
    <property type="entry name" value="Glyco_hydro_32C"/>
    <property type="match status" value="1"/>
</dbReference>
<dbReference type="PANTHER" id="PTHR31953">
    <property type="entry name" value="BETA-FRUCTOFURANOSIDASE, INSOLUBLE ISOENZYME CWINV1-RELATED"/>
    <property type="match status" value="1"/>
</dbReference>
<dbReference type="Gramene" id="TVU06423">
    <property type="protein sequence ID" value="TVU06423"/>
    <property type="gene ID" value="EJB05_49636"/>
</dbReference>
<dbReference type="AlphaFoldDB" id="A0A5J9T4U1"/>
<proteinExistence type="predicted"/>
<accession>A0A5J9T4U1</accession>
<evidence type="ECO:0000259" key="1">
    <source>
        <dbReference type="Pfam" id="PF08244"/>
    </source>
</evidence>
<dbReference type="EMBL" id="RWGY01000051">
    <property type="protein sequence ID" value="TVU06423.1"/>
    <property type="molecule type" value="Genomic_DNA"/>
</dbReference>
<comment type="caution">
    <text evidence="2">The sequence shown here is derived from an EMBL/GenBank/DDBJ whole genome shotgun (WGS) entry which is preliminary data.</text>
</comment>
<sequence length="73" mass="7980">MDIEEHKTITLRTLLDHSVIESFGDGGRTCITARVYPEHVSKSSSHTYVFNNGSSTVKVSKLEAWDLATAAVA</sequence>
<protein>
    <recommendedName>
        <fullName evidence="1">Glycosyl hydrolase family 32 C-terminal domain-containing protein</fullName>
    </recommendedName>
</protein>
<reference evidence="2 3" key="1">
    <citation type="journal article" date="2019" name="Sci. Rep.">
        <title>A high-quality genome of Eragrostis curvula grass provides insights into Poaceae evolution and supports new strategies to enhance forage quality.</title>
        <authorList>
            <person name="Carballo J."/>
            <person name="Santos B.A.C.M."/>
            <person name="Zappacosta D."/>
            <person name="Garbus I."/>
            <person name="Selva J.P."/>
            <person name="Gallo C.A."/>
            <person name="Diaz A."/>
            <person name="Albertini E."/>
            <person name="Caccamo M."/>
            <person name="Echenique V."/>
        </authorList>
    </citation>
    <scope>NUCLEOTIDE SEQUENCE [LARGE SCALE GENOMIC DNA]</scope>
    <source>
        <strain evidence="3">cv. Victoria</strain>
        <tissue evidence="2">Leaf</tissue>
    </source>
</reference>
<feature type="domain" description="Glycosyl hydrolase family 32 C-terminal" evidence="1">
    <location>
        <begin position="6"/>
        <end position="66"/>
    </location>
</feature>
<dbReference type="InterPro" id="IPR013189">
    <property type="entry name" value="Glyco_hydro_32_C"/>
</dbReference>
<gene>
    <name evidence="2" type="ORF">EJB05_49636</name>
</gene>
<feature type="non-terminal residue" evidence="2">
    <location>
        <position position="1"/>
    </location>
</feature>
<dbReference type="Gene3D" id="2.60.120.560">
    <property type="entry name" value="Exo-inulinase, domain 1"/>
    <property type="match status" value="1"/>
</dbReference>